<dbReference type="Pfam" id="PF08240">
    <property type="entry name" value="ADH_N"/>
    <property type="match status" value="1"/>
</dbReference>
<gene>
    <name evidence="2" type="ORF">PCIT_a0266</name>
</gene>
<proteinExistence type="predicted"/>
<evidence type="ECO:0000313" key="3">
    <source>
        <dbReference type="Proteomes" id="UP000016487"/>
    </source>
</evidence>
<dbReference type="Gene3D" id="3.40.50.720">
    <property type="entry name" value="NAD(P)-binding Rossmann-like Domain"/>
    <property type="match status" value="1"/>
</dbReference>
<dbReference type="Gene3D" id="3.90.180.10">
    <property type="entry name" value="Medium-chain alcohol dehydrogenases, catalytic domain"/>
    <property type="match status" value="1"/>
</dbReference>
<accession>A0AAD4FSX9</accession>
<organism evidence="2 3">
    <name type="scientific">Pseudoalteromonas citrea</name>
    <dbReference type="NCBI Taxonomy" id="43655"/>
    <lineage>
        <taxon>Bacteria</taxon>
        <taxon>Pseudomonadati</taxon>
        <taxon>Pseudomonadota</taxon>
        <taxon>Gammaproteobacteria</taxon>
        <taxon>Alteromonadales</taxon>
        <taxon>Pseudoalteromonadaceae</taxon>
        <taxon>Pseudoalteromonas</taxon>
    </lineage>
</organism>
<dbReference type="AlphaFoldDB" id="A0AAD4FSX9"/>
<feature type="domain" description="Enoyl reductase (ER)" evidence="1">
    <location>
        <begin position="17"/>
        <end position="329"/>
    </location>
</feature>
<dbReference type="EMBL" id="AHBZ03000014">
    <property type="protein sequence ID" value="KAF7773920.1"/>
    <property type="molecule type" value="Genomic_DNA"/>
</dbReference>
<dbReference type="GO" id="GO:0016491">
    <property type="term" value="F:oxidoreductase activity"/>
    <property type="evidence" value="ECO:0007669"/>
    <property type="project" value="InterPro"/>
</dbReference>
<reference evidence="2" key="2">
    <citation type="submission" date="2015-03" db="EMBL/GenBank/DDBJ databases">
        <title>Genome sequence of Pseudoalteromonas citrea.</title>
        <authorList>
            <person name="Xie B.-B."/>
            <person name="Rong J.-C."/>
            <person name="Qin Q.-L."/>
            <person name="Zhang Y.-Z."/>
        </authorList>
    </citation>
    <scope>NUCLEOTIDE SEQUENCE</scope>
    <source>
        <strain evidence="2">DSM 8771</strain>
    </source>
</reference>
<reference evidence="2" key="1">
    <citation type="journal article" date="2012" name="J. Bacteriol.">
        <title>Genome sequences of type strains of seven species of the marine bacterium Pseudoalteromonas.</title>
        <authorList>
            <person name="Xie B.B."/>
            <person name="Shu Y.L."/>
            <person name="Qin Q.L."/>
            <person name="Rong J.C."/>
            <person name="Zhang X.Y."/>
            <person name="Chen X.L."/>
            <person name="Shi M."/>
            <person name="He H.L."/>
            <person name="Zhou B.C."/>
            <person name="Zhang Y.Z."/>
        </authorList>
    </citation>
    <scope>NUCLEOTIDE SEQUENCE</scope>
    <source>
        <strain evidence="2">DSM 8771</strain>
    </source>
</reference>
<name>A0AAD4FSX9_9GAMM</name>
<protein>
    <recommendedName>
        <fullName evidence="1">Enoyl reductase (ER) domain-containing protein</fullName>
    </recommendedName>
</protein>
<dbReference type="InterPro" id="IPR013154">
    <property type="entry name" value="ADH-like_N"/>
</dbReference>
<dbReference type="Pfam" id="PF00107">
    <property type="entry name" value="ADH_zinc_N"/>
    <property type="match status" value="1"/>
</dbReference>
<dbReference type="InterPro" id="IPR036291">
    <property type="entry name" value="NAD(P)-bd_dom_sf"/>
</dbReference>
<evidence type="ECO:0000259" key="1">
    <source>
        <dbReference type="SMART" id="SM00829"/>
    </source>
</evidence>
<dbReference type="InterPro" id="IPR011032">
    <property type="entry name" value="GroES-like_sf"/>
</dbReference>
<dbReference type="RefSeq" id="WP_010362672.1">
    <property type="nucleotide sequence ID" value="NZ_AHBZ03000014.1"/>
</dbReference>
<dbReference type="SMART" id="SM00829">
    <property type="entry name" value="PKS_ER"/>
    <property type="match status" value="1"/>
</dbReference>
<dbReference type="InterPro" id="IPR020843">
    <property type="entry name" value="ER"/>
</dbReference>
<dbReference type="Proteomes" id="UP000016487">
    <property type="component" value="Unassembled WGS sequence"/>
</dbReference>
<dbReference type="PANTHER" id="PTHR43482:SF1">
    <property type="entry name" value="PROTEIN AST1-RELATED"/>
    <property type="match status" value="1"/>
</dbReference>
<dbReference type="SUPFAM" id="SSF50129">
    <property type="entry name" value="GroES-like"/>
    <property type="match status" value="1"/>
</dbReference>
<dbReference type="PANTHER" id="PTHR43482">
    <property type="entry name" value="PROTEIN AST1-RELATED"/>
    <property type="match status" value="1"/>
</dbReference>
<dbReference type="SUPFAM" id="SSF51735">
    <property type="entry name" value="NAD(P)-binding Rossmann-fold domains"/>
    <property type="match status" value="1"/>
</dbReference>
<dbReference type="InterPro" id="IPR052585">
    <property type="entry name" value="Lipid_raft_assoc_Zn_ADH"/>
</dbReference>
<dbReference type="InterPro" id="IPR013149">
    <property type="entry name" value="ADH-like_C"/>
</dbReference>
<evidence type="ECO:0000313" key="2">
    <source>
        <dbReference type="EMBL" id="KAF7773920.1"/>
    </source>
</evidence>
<comment type="caution">
    <text evidence="2">The sequence shown here is derived from an EMBL/GenBank/DDBJ whole genome shotgun (WGS) entry which is preliminary data.</text>
</comment>
<sequence length="332" mass="36051">MVELPHEMKAILLTEIGADFKLIDARLPVPEFSDQEVLVKVEYVGLTDLDAKFAQQGTPCWQYPRGFGLDAVGTVVAGPKGGHPEVGTRVMWHNDIASDGVLREYVTVPNFALTTLPSDVNSAVAASLPTPGMTALIALYKLQLEEGDAIFIESGNTCVGQLAIQMANQQGLTVITSSPKHASTALKKLGAELVCDEHEPNIGLKIQKHFGYDTVHGVIDISGKYTNKLLEFLQFCGRISCVSGLATLDEALLFKKAPNIGIVSLPGAWLAKSICAQQRMSFLGNVLADYLQQEQLWLSEKEIIAFDAESVQRALRSRIDGDSHSYQVIKVA</sequence>